<evidence type="ECO:0008006" key="3">
    <source>
        <dbReference type="Google" id="ProtNLM"/>
    </source>
</evidence>
<evidence type="ECO:0000313" key="2">
    <source>
        <dbReference type="Proteomes" id="UP001378956"/>
    </source>
</evidence>
<accession>A0ABU8NNG1</accession>
<keyword evidence="2" id="KW-1185">Reference proteome</keyword>
<sequence length="278" mass="30849">MNAKIISLTIAILVIFSLNSSGQTRLNIEGTWRLVSQKIINSEGGVTTSDSAALNQIKVYTPTMFVNVGERRIPQLDNQKMVVSCAGGHYSLNGDVYEEFTEFASYKDYKDLKVKFKLTMENGKMHTVGTLSGADGIITTYDEWYSKVEVPTQSKELTGTWRVISQRVNNPDGSVFTADSTSASMRKVFTPGMVVVIREQAIPKADNQKLVVSCAGGLYTLKNGVYEEFISFASYKDFKSMKAKFDLKFENGKLHTSGILTDGNGQEAAYDEWFVRAD</sequence>
<reference evidence="1 2" key="1">
    <citation type="submission" date="2024-03" db="EMBL/GenBank/DDBJ databases">
        <title>Sequence of Lycoming College Course Isolates.</title>
        <authorList>
            <person name="Plotts O."/>
            <person name="Newman J."/>
        </authorList>
    </citation>
    <scope>NUCLEOTIDE SEQUENCE [LARGE SCALE GENOMIC DNA]</scope>
    <source>
        <strain evidence="1 2">CJB-3</strain>
    </source>
</reference>
<dbReference type="Proteomes" id="UP001378956">
    <property type="component" value="Unassembled WGS sequence"/>
</dbReference>
<proteinExistence type="predicted"/>
<dbReference type="RefSeq" id="WP_337716655.1">
    <property type="nucleotide sequence ID" value="NZ_JBBEUB010000004.1"/>
</dbReference>
<gene>
    <name evidence="1" type="ORF">WAE58_13300</name>
</gene>
<protein>
    <recommendedName>
        <fullName evidence="3">Lipocalin-like protein</fullName>
    </recommendedName>
</protein>
<evidence type="ECO:0000313" key="1">
    <source>
        <dbReference type="EMBL" id="MEJ2903413.1"/>
    </source>
</evidence>
<name>A0ABU8NNG1_9SPHI</name>
<comment type="caution">
    <text evidence="1">The sequence shown here is derived from an EMBL/GenBank/DDBJ whole genome shotgun (WGS) entry which is preliminary data.</text>
</comment>
<organism evidence="1 2">
    <name type="scientific">Pedobacter panaciterrae</name>
    <dbReference type="NCBI Taxonomy" id="363849"/>
    <lineage>
        <taxon>Bacteria</taxon>
        <taxon>Pseudomonadati</taxon>
        <taxon>Bacteroidota</taxon>
        <taxon>Sphingobacteriia</taxon>
        <taxon>Sphingobacteriales</taxon>
        <taxon>Sphingobacteriaceae</taxon>
        <taxon>Pedobacter</taxon>
    </lineage>
</organism>
<dbReference type="EMBL" id="JBBEUB010000004">
    <property type="protein sequence ID" value="MEJ2903413.1"/>
    <property type="molecule type" value="Genomic_DNA"/>
</dbReference>